<dbReference type="AlphaFoldDB" id="W3X601"/>
<dbReference type="GeneID" id="19271495"/>
<name>W3X601_PESFW</name>
<keyword evidence="2" id="KW-1185">Reference proteome</keyword>
<dbReference type="InParanoid" id="W3X601"/>
<organism evidence="1 2">
    <name type="scientific">Pestalotiopsis fici (strain W106-1 / CGMCC3.15140)</name>
    <dbReference type="NCBI Taxonomy" id="1229662"/>
    <lineage>
        <taxon>Eukaryota</taxon>
        <taxon>Fungi</taxon>
        <taxon>Dikarya</taxon>
        <taxon>Ascomycota</taxon>
        <taxon>Pezizomycotina</taxon>
        <taxon>Sordariomycetes</taxon>
        <taxon>Xylariomycetidae</taxon>
        <taxon>Amphisphaeriales</taxon>
        <taxon>Sporocadaceae</taxon>
        <taxon>Pestalotiopsis</taxon>
    </lineage>
</organism>
<dbReference type="EMBL" id="KI912112">
    <property type="protein sequence ID" value="ETS81480.1"/>
    <property type="molecule type" value="Genomic_DNA"/>
</dbReference>
<accession>W3X601</accession>
<protein>
    <submittedName>
        <fullName evidence="1">Uncharacterized protein</fullName>
    </submittedName>
</protein>
<sequence>MPSPSRATLDQSQGKIVTSCLKVVSGVTRTLGHLYWQRGFVLAESLRPEWRGAASPDGNFTDTRFASVFAFRTGEPMKMGNEAALLSLSRLSPLTWLGFPGSGTRDSGMQE</sequence>
<evidence type="ECO:0000313" key="2">
    <source>
        <dbReference type="Proteomes" id="UP000030651"/>
    </source>
</evidence>
<dbReference type="KEGG" id="pfy:PFICI_06482"/>
<dbReference type="Proteomes" id="UP000030651">
    <property type="component" value="Unassembled WGS sequence"/>
</dbReference>
<evidence type="ECO:0000313" key="1">
    <source>
        <dbReference type="EMBL" id="ETS81480.1"/>
    </source>
</evidence>
<dbReference type="RefSeq" id="XP_007833254.1">
    <property type="nucleotide sequence ID" value="XM_007835063.1"/>
</dbReference>
<dbReference type="HOGENOM" id="CLU_2159293_0_0_1"/>
<gene>
    <name evidence="1" type="ORF">PFICI_06482</name>
</gene>
<reference evidence="2" key="1">
    <citation type="journal article" date="2015" name="BMC Genomics">
        <title>Genomic and transcriptomic analysis of the endophytic fungus Pestalotiopsis fici reveals its lifestyle and high potential for synthesis of natural products.</title>
        <authorList>
            <person name="Wang X."/>
            <person name="Zhang X."/>
            <person name="Liu L."/>
            <person name="Xiang M."/>
            <person name="Wang W."/>
            <person name="Sun X."/>
            <person name="Che Y."/>
            <person name="Guo L."/>
            <person name="Liu G."/>
            <person name="Guo L."/>
            <person name="Wang C."/>
            <person name="Yin W.B."/>
            <person name="Stadler M."/>
            <person name="Zhang X."/>
            <person name="Liu X."/>
        </authorList>
    </citation>
    <scope>NUCLEOTIDE SEQUENCE [LARGE SCALE GENOMIC DNA]</scope>
    <source>
        <strain evidence="2">W106-1 / CGMCC3.15140</strain>
    </source>
</reference>
<proteinExistence type="predicted"/>